<evidence type="ECO:0000256" key="2">
    <source>
        <dbReference type="ARBA" id="ARBA00022475"/>
    </source>
</evidence>
<feature type="transmembrane region" description="Helical" evidence="10">
    <location>
        <begin position="271"/>
        <end position="292"/>
    </location>
</feature>
<proteinExistence type="inferred from homology"/>
<dbReference type="GO" id="GO:0004984">
    <property type="term" value="F:olfactory receptor activity"/>
    <property type="evidence" value="ECO:0007669"/>
    <property type="project" value="InterPro"/>
</dbReference>
<evidence type="ECO:0000256" key="10">
    <source>
        <dbReference type="RuleBase" id="RU351113"/>
    </source>
</evidence>
<comment type="caution">
    <text evidence="11">The sequence shown here is derived from an EMBL/GenBank/DDBJ whole genome shotgun (WGS) entry which is preliminary data.</text>
</comment>
<evidence type="ECO:0000313" key="11">
    <source>
        <dbReference type="EMBL" id="TDG51593.1"/>
    </source>
</evidence>
<dbReference type="Proteomes" id="UP000295192">
    <property type="component" value="Unassembled WGS sequence"/>
</dbReference>
<feature type="transmembrane region" description="Helical" evidence="10">
    <location>
        <begin position="45"/>
        <end position="68"/>
    </location>
</feature>
<organism evidence="11 12">
    <name type="scientific">Drosophila navojoa</name>
    <name type="common">Fruit fly</name>
    <dbReference type="NCBI Taxonomy" id="7232"/>
    <lineage>
        <taxon>Eukaryota</taxon>
        <taxon>Metazoa</taxon>
        <taxon>Ecdysozoa</taxon>
        <taxon>Arthropoda</taxon>
        <taxon>Hexapoda</taxon>
        <taxon>Insecta</taxon>
        <taxon>Pterygota</taxon>
        <taxon>Neoptera</taxon>
        <taxon>Endopterygota</taxon>
        <taxon>Diptera</taxon>
        <taxon>Brachycera</taxon>
        <taxon>Muscomorpha</taxon>
        <taxon>Ephydroidea</taxon>
        <taxon>Drosophilidae</taxon>
        <taxon>Drosophila</taxon>
    </lineage>
</organism>
<gene>
    <name evidence="11" type="ORF">AWZ03_002053</name>
</gene>
<evidence type="ECO:0000313" key="12">
    <source>
        <dbReference type="Proteomes" id="UP000295192"/>
    </source>
</evidence>
<dbReference type="PANTHER" id="PTHR21137:SF35">
    <property type="entry name" value="ODORANT RECEPTOR 19A-RELATED"/>
    <property type="match status" value="1"/>
</dbReference>
<dbReference type="AlphaFoldDB" id="A0A484BS88"/>
<keyword evidence="8 10" id="KW-0675">Receptor</keyword>
<sequence length="399" mass="46293">MALTFELIRPAPLSQRVRSRDGLIYMYRGMWIIGWMPPESGVWRYVYLTWTAATLVFGVIYLPVAFLTSYVLEFSSFAPSAFFTSLQVAINVYGSSFKSMITYIFMWRLSKTETLLDRLDERLQSDEDRQKIHHVVARSNYAFLIYTFIYNGFAISTFLSMVLSGSPPWAIYNPFIDWREGMLSLWAESIFEYIVMSIVVLQDQLADSYPLMYTLIFRAHLDVLKSHIRNLRMDPTKSEDENYQELVNCIMDHKLVLRCCNLVRPIIYRTIFVQFLLIGLVLGLTLLNIFFFSNFYQAVGSILFVLTILLQTFPFCYNCNLLIDDSDDLANAVFQSNWTEAEPRYKRTLVTFIQHVQQPIVFIAGGIFPISMNSNISVAKFAFSIITIVKQMNLAEKFQ</sequence>
<keyword evidence="6 10" id="KW-1133">Transmembrane helix</keyword>
<feature type="transmembrane region" description="Helical" evidence="10">
    <location>
        <begin position="298"/>
        <end position="317"/>
    </location>
</feature>
<keyword evidence="12" id="KW-1185">Reference proteome</keyword>
<dbReference type="OMA" id="IYMYRGM"/>
<dbReference type="KEGG" id="dnv:108655111"/>
<dbReference type="EMBL" id="LSRL02000008">
    <property type="protein sequence ID" value="TDG51593.1"/>
    <property type="molecule type" value="Genomic_DNA"/>
</dbReference>
<comment type="caution">
    <text evidence="10">Lacks conserved residue(s) required for the propagation of feature annotation.</text>
</comment>
<name>A0A484BS88_DRONA</name>
<dbReference type="InterPro" id="IPR004117">
    <property type="entry name" value="7tm6_olfct_rcpt"/>
</dbReference>
<evidence type="ECO:0000256" key="6">
    <source>
        <dbReference type="ARBA" id="ARBA00022989"/>
    </source>
</evidence>
<keyword evidence="5 10" id="KW-0552">Olfaction</keyword>
<accession>A0A484BS88</accession>
<dbReference type="GO" id="GO:0007165">
    <property type="term" value="P:signal transduction"/>
    <property type="evidence" value="ECO:0007669"/>
    <property type="project" value="UniProtKB-KW"/>
</dbReference>
<feature type="transmembrane region" description="Helical" evidence="10">
    <location>
        <begin position="88"/>
        <end position="109"/>
    </location>
</feature>
<dbReference type="Pfam" id="PF02949">
    <property type="entry name" value="7tm_6"/>
    <property type="match status" value="1"/>
</dbReference>
<evidence type="ECO:0000256" key="8">
    <source>
        <dbReference type="ARBA" id="ARBA00023170"/>
    </source>
</evidence>
<reference evidence="11 12" key="1">
    <citation type="journal article" date="2019" name="J. Hered.">
        <title>An Improved Genome Assembly for Drosophila navojoa, the Basal Species in the mojavensis Cluster.</title>
        <authorList>
            <person name="Vanderlinde T."/>
            <person name="Dupim E.G."/>
            <person name="Nazario-Yepiz N.O."/>
            <person name="Carvalho A.B."/>
        </authorList>
    </citation>
    <scope>NUCLEOTIDE SEQUENCE [LARGE SCALE GENOMIC DNA]</scope>
    <source>
        <strain evidence="11">Navoj_Jal97</strain>
        <tissue evidence="11">Whole organism</tissue>
    </source>
</reference>
<feature type="transmembrane region" description="Helical" evidence="10">
    <location>
        <begin position="141"/>
        <end position="163"/>
    </location>
</feature>
<comment type="subcellular location">
    <subcellularLocation>
        <location evidence="1 10">Cell membrane</location>
        <topology evidence="1 10">Multi-pass membrane protein</topology>
    </subcellularLocation>
</comment>
<evidence type="ECO:0000256" key="9">
    <source>
        <dbReference type="ARBA" id="ARBA00023224"/>
    </source>
</evidence>
<dbReference type="PANTHER" id="PTHR21137">
    <property type="entry name" value="ODORANT RECEPTOR"/>
    <property type="match status" value="1"/>
</dbReference>
<evidence type="ECO:0000256" key="3">
    <source>
        <dbReference type="ARBA" id="ARBA00022606"/>
    </source>
</evidence>
<keyword evidence="3 10" id="KW-0716">Sensory transduction</keyword>
<dbReference type="OrthoDB" id="6604226at2759"/>
<keyword evidence="2" id="KW-1003">Cell membrane</keyword>
<evidence type="ECO:0000256" key="1">
    <source>
        <dbReference type="ARBA" id="ARBA00004651"/>
    </source>
</evidence>
<comment type="similarity">
    <text evidence="10">Belongs to the insect chemoreceptor superfamily. Heteromeric odorant receptor channel (TC 1.A.69) family.</text>
</comment>
<evidence type="ECO:0000256" key="7">
    <source>
        <dbReference type="ARBA" id="ARBA00023136"/>
    </source>
</evidence>
<dbReference type="GO" id="GO:0005549">
    <property type="term" value="F:odorant binding"/>
    <property type="evidence" value="ECO:0007669"/>
    <property type="project" value="InterPro"/>
</dbReference>
<keyword evidence="4 10" id="KW-0812">Transmembrane</keyword>
<keyword evidence="9 10" id="KW-0807">Transducer</keyword>
<evidence type="ECO:0000256" key="4">
    <source>
        <dbReference type="ARBA" id="ARBA00022692"/>
    </source>
</evidence>
<protein>
    <recommendedName>
        <fullName evidence="10">Odorant receptor</fullName>
    </recommendedName>
</protein>
<evidence type="ECO:0000256" key="5">
    <source>
        <dbReference type="ARBA" id="ARBA00022725"/>
    </source>
</evidence>
<keyword evidence="7 10" id="KW-0472">Membrane</keyword>
<dbReference type="GO" id="GO:0005886">
    <property type="term" value="C:plasma membrane"/>
    <property type="evidence" value="ECO:0007669"/>
    <property type="project" value="UniProtKB-SubCell"/>
</dbReference>